<feature type="transmembrane region" description="Helical" evidence="10">
    <location>
        <begin position="442"/>
        <end position="463"/>
    </location>
</feature>
<evidence type="ECO:0000256" key="8">
    <source>
        <dbReference type="ARBA" id="ARBA00025100"/>
    </source>
</evidence>
<feature type="transmembrane region" description="Helical" evidence="10">
    <location>
        <begin position="217"/>
        <end position="238"/>
    </location>
</feature>
<gene>
    <name evidence="11" type="ORF">CDL15_Pgr004835</name>
</gene>
<dbReference type="PANTHER" id="PTHR31651:SF6">
    <property type="entry name" value="PROTEIN PIN-LIKES 1-LIKE"/>
    <property type="match status" value="1"/>
</dbReference>
<evidence type="ECO:0000256" key="4">
    <source>
        <dbReference type="ARBA" id="ARBA00022824"/>
    </source>
</evidence>
<dbReference type="Proteomes" id="UP000197138">
    <property type="component" value="Unassembled WGS sequence"/>
</dbReference>
<evidence type="ECO:0000256" key="5">
    <source>
        <dbReference type="ARBA" id="ARBA00022989"/>
    </source>
</evidence>
<evidence type="ECO:0008006" key="13">
    <source>
        <dbReference type="Google" id="ProtNLM"/>
    </source>
</evidence>
<dbReference type="GO" id="GO:0005789">
    <property type="term" value="C:endoplasmic reticulum membrane"/>
    <property type="evidence" value="ECO:0007669"/>
    <property type="project" value="UniProtKB-SubCell"/>
</dbReference>
<feature type="transmembrane region" description="Helical" evidence="10">
    <location>
        <begin position="406"/>
        <end position="430"/>
    </location>
</feature>
<evidence type="ECO:0000313" key="11">
    <source>
        <dbReference type="EMBL" id="OWM68353.1"/>
    </source>
</evidence>
<reference evidence="12" key="1">
    <citation type="journal article" date="2017" name="Plant J.">
        <title>The pomegranate (Punica granatum L.) genome and the genomics of punicalagin biosynthesis.</title>
        <authorList>
            <person name="Qin G."/>
            <person name="Xu C."/>
            <person name="Ming R."/>
            <person name="Tang H."/>
            <person name="Guyot R."/>
            <person name="Kramer E.M."/>
            <person name="Hu Y."/>
            <person name="Yi X."/>
            <person name="Qi Y."/>
            <person name="Xu X."/>
            <person name="Gao Z."/>
            <person name="Pan H."/>
            <person name="Jian J."/>
            <person name="Tian Y."/>
            <person name="Yue Z."/>
            <person name="Xu Y."/>
        </authorList>
    </citation>
    <scope>NUCLEOTIDE SEQUENCE [LARGE SCALE GENOMIC DNA]</scope>
    <source>
        <strain evidence="12">cv. Dabenzi</strain>
    </source>
</reference>
<dbReference type="EMBL" id="MTKT01005034">
    <property type="protein sequence ID" value="OWM68353.1"/>
    <property type="molecule type" value="Genomic_DNA"/>
</dbReference>
<feature type="transmembrane region" description="Helical" evidence="10">
    <location>
        <begin position="175"/>
        <end position="197"/>
    </location>
</feature>
<keyword evidence="4" id="KW-0256">Endoplasmic reticulum</keyword>
<evidence type="ECO:0000256" key="9">
    <source>
        <dbReference type="ARBA" id="ARBA00025752"/>
    </source>
</evidence>
<name>A0A218W730_PUNGR</name>
<dbReference type="PANTHER" id="PTHR31651">
    <property type="match status" value="1"/>
</dbReference>
<dbReference type="Pfam" id="PF03547">
    <property type="entry name" value="Mem_trans"/>
    <property type="match status" value="1"/>
</dbReference>
<dbReference type="GO" id="GO:0080162">
    <property type="term" value="P:endoplasmic reticulum to cytosol auxin transport"/>
    <property type="evidence" value="ECO:0007669"/>
    <property type="project" value="InterPro"/>
</dbReference>
<evidence type="ECO:0000256" key="3">
    <source>
        <dbReference type="ARBA" id="ARBA00022692"/>
    </source>
</evidence>
<feature type="transmembrane region" description="Helical" evidence="10">
    <location>
        <begin position="372"/>
        <end position="394"/>
    </location>
</feature>
<accession>A0A218W730</accession>
<comment type="function">
    <text evidence="8">Involved in cellular auxin homeostasis by regulating auxin metabolism. Regulates intracellular auxin accumulation at the endoplasmic reticulum and thus auxin availability for nuclear auxin signaling.</text>
</comment>
<feature type="transmembrane region" description="Helical" evidence="10">
    <location>
        <begin position="297"/>
        <end position="319"/>
    </location>
</feature>
<feature type="transmembrane region" description="Helical" evidence="10">
    <location>
        <begin position="142"/>
        <end position="163"/>
    </location>
</feature>
<comment type="caution">
    <text evidence="11">The sequence shown here is derived from an EMBL/GenBank/DDBJ whole genome shotgun (WGS) entry which is preliminary data.</text>
</comment>
<comment type="subcellular location">
    <subcellularLocation>
        <location evidence="1">Endoplasmic reticulum membrane</location>
        <topology evidence="1">Multi-pass membrane protein</topology>
    </subcellularLocation>
</comment>
<keyword evidence="7" id="KW-0927">Auxin signaling pathway</keyword>
<keyword evidence="3 10" id="KW-0812">Transmembrane</keyword>
<organism evidence="11 12">
    <name type="scientific">Punica granatum</name>
    <name type="common">Pomegranate</name>
    <dbReference type="NCBI Taxonomy" id="22663"/>
    <lineage>
        <taxon>Eukaryota</taxon>
        <taxon>Viridiplantae</taxon>
        <taxon>Streptophyta</taxon>
        <taxon>Embryophyta</taxon>
        <taxon>Tracheophyta</taxon>
        <taxon>Spermatophyta</taxon>
        <taxon>Magnoliopsida</taxon>
        <taxon>eudicotyledons</taxon>
        <taxon>Gunneridae</taxon>
        <taxon>Pentapetalae</taxon>
        <taxon>rosids</taxon>
        <taxon>malvids</taxon>
        <taxon>Myrtales</taxon>
        <taxon>Lythraceae</taxon>
        <taxon>Punica</taxon>
    </lineage>
</organism>
<comment type="similarity">
    <text evidence="9">Belongs to the auxin efflux carrier (TC 2.A.69.2) family.</text>
</comment>
<sequence length="464" mass="50001">MVRCRLPAVGSAVSATMAGPFPSPVTLSDTTHCRSLFLFFLSPQCVTRHRSTPFLLLPSSTYALKKHSLAAAESLPFLTYCVSICCLPDVCSNASFEGTPGYRSRFCSCTGTNKYTGGRSTKAFEQASYLVETITLESLVTLWFMPVNILLTFIIGSILALVLNKVARTPQNLQGLVIGCCAAGNQGNLFLIIIPAVCDESNGPFGDPFICNKHGNAYASLSMAMSVVYIWSYVYIIMRISLRKSDGQHGSNAVVSFESSGESSEAFIKSSKTDPLLHSVPILHEVRRGFKILTHEINLKMLFAPTTIAAIVGFMVGIVSPIRKALVGERAPLHVIESSTYLVGGACVPAATMIVGANLIKGLKRSGVGTWIVVGIIFIRCVALPLIGIGVVKAAHHLGLVGSDRLYQFVLMLQFAVPPAVSISTITQLFEAGQSECSIVMLWSYAVSAFSLTLWSAFFMWLVA</sequence>
<evidence type="ECO:0000256" key="7">
    <source>
        <dbReference type="ARBA" id="ARBA00023294"/>
    </source>
</evidence>
<dbReference type="InterPro" id="IPR045033">
    <property type="entry name" value="PILS1/3/4/5/7"/>
</dbReference>
<keyword evidence="6 10" id="KW-0472">Membrane</keyword>
<evidence type="ECO:0000256" key="1">
    <source>
        <dbReference type="ARBA" id="ARBA00004477"/>
    </source>
</evidence>
<proteinExistence type="inferred from homology"/>
<keyword evidence="2" id="KW-0813">Transport</keyword>
<protein>
    <recommendedName>
        <fullName evidence="13">Protein PIN-LIKES 3-like</fullName>
    </recommendedName>
</protein>
<evidence type="ECO:0000256" key="10">
    <source>
        <dbReference type="SAM" id="Phobius"/>
    </source>
</evidence>
<keyword evidence="5 10" id="KW-1133">Transmembrane helix</keyword>
<evidence type="ECO:0000256" key="2">
    <source>
        <dbReference type="ARBA" id="ARBA00022448"/>
    </source>
</evidence>
<evidence type="ECO:0000313" key="12">
    <source>
        <dbReference type="Proteomes" id="UP000197138"/>
    </source>
</evidence>
<dbReference type="GO" id="GO:0009734">
    <property type="term" value="P:auxin-activated signaling pathway"/>
    <property type="evidence" value="ECO:0007669"/>
    <property type="project" value="UniProtKB-KW"/>
</dbReference>
<dbReference type="AlphaFoldDB" id="A0A218W730"/>
<evidence type="ECO:0000256" key="6">
    <source>
        <dbReference type="ARBA" id="ARBA00023136"/>
    </source>
</evidence>
<feature type="transmembrane region" description="Helical" evidence="10">
    <location>
        <begin position="339"/>
        <end position="360"/>
    </location>
</feature>
<dbReference type="InterPro" id="IPR004776">
    <property type="entry name" value="Mem_transp_PIN-like"/>
</dbReference>